<keyword evidence="4" id="KW-1185">Reference proteome</keyword>
<evidence type="ECO:0000313" key="4">
    <source>
        <dbReference type="Proteomes" id="UP001066276"/>
    </source>
</evidence>
<dbReference type="GO" id="GO:0006393">
    <property type="term" value="P:termination of mitochondrial transcription"/>
    <property type="evidence" value="ECO:0007669"/>
    <property type="project" value="TreeGrafter"/>
</dbReference>
<accession>A0AAV7SMQ5</accession>
<keyword evidence="2" id="KW-0809">Transit peptide</keyword>
<evidence type="ECO:0000256" key="1">
    <source>
        <dbReference type="ARBA" id="ARBA00007692"/>
    </source>
</evidence>
<dbReference type="PANTHER" id="PTHR15437">
    <property type="entry name" value="TRANSCRIPTION TERMINATION FACTOR, MITOCHONDRIAL"/>
    <property type="match status" value="1"/>
</dbReference>
<evidence type="ECO:0000256" key="2">
    <source>
        <dbReference type="ARBA" id="ARBA00022946"/>
    </source>
</evidence>
<dbReference type="SMART" id="SM00733">
    <property type="entry name" value="Mterf"/>
    <property type="match status" value="5"/>
</dbReference>
<evidence type="ECO:0008006" key="5">
    <source>
        <dbReference type="Google" id="ProtNLM"/>
    </source>
</evidence>
<dbReference type="Proteomes" id="UP001066276">
    <property type="component" value="Chromosome 4_2"/>
</dbReference>
<comment type="similarity">
    <text evidence="1">Belongs to the mTERF family.</text>
</comment>
<name>A0AAV7SMQ5_PLEWA</name>
<dbReference type="GO" id="GO:0005759">
    <property type="term" value="C:mitochondrial matrix"/>
    <property type="evidence" value="ECO:0007669"/>
    <property type="project" value="TreeGrafter"/>
</dbReference>
<reference evidence="3" key="1">
    <citation type="journal article" date="2022" name="bioRxiv">
        <title>Sequencing and chromosome-scale assembly of the giantPleurodeles waltlgenome.</title>
        <authorList>
            <person name="Brown T."/>
            <person name="Elewa A."/>
            <person name="Iarovenko S."/>
            <person name="Subramanian E."/>
            <person name="Araus A.J."/>
            <person name="Petzold A."/>
            <person name="Susuki M."/>
            <person name="Suzuki K.-i.T."/>
            <person name="Hayashi T."/>
            <person name="Toyoda A."/>
            <person name="Oliveira C."/>
            <person name="Osipova E."/>
            <person name="Leigh N.D."/>
            <person name="Simon A."/>
            <person name="Yun M.H."/>
        </authorList>
    </citation>
    <scope>NUCLEOTIDE SEQUENCE</scope>
    <source>
        <strain evidence="3">20211129_DDA</strain>
        <tissue evidence="3">Liver</tissue>
    </source>
</reference>
<dbReference type="GO" id="GO:0003676">
    <property type="term" value="F:nucleic acid binding"/>
    <property type="evidence" value="ECO:0007669"/>
    <property type="project" value="InterPro"/>
</dbReference>
<organism evidence="3 4">
    <name type="scientific">Pleurodeles waltl</name>
    <name type="common">Iberian ribbed newt</name>
    <dbReference type="NCBI Taxonomy" id="8319"/>
    <lineage>
        <taxon>Eukaryota</taxon>
        <taxon>Metazoa</taxon>
        <taxon>Chordata</taxon>
        <taxon>Craniata</taxon>
        <taxon>Vertebrata</taxon>
        <taxon>Euteleostomi</taxon>
        <taxon>Amphibia</taxon>
        <taxon>Batrachia</taxon>
        <taxon>Caudata</taxon>
        <taxon>Salamandroidea</taxon>
        <taxon>Salamandridae</taxon>
        <taxon>Pleurodelinae</taxon>
        <taxon>Pleurodeles</taxon>
    </lineage>
</organism>
<dbReference type="AlphaFoldDB" id="A0AAV7SMQ5"/>
<dbReference type="InterPro" id="IPR003690">
    <property type="entry name" value="MTERF"/>
</dbReference>
<comment type="caution">
    <text evidence="3">The sequence shown here is derived from an EMBL/GenBank/DDBJ whole genome shotgun (WGS) entry which is preliminary data.</text>
</comment>
<dbReference type="InterPro" id="IPR038538">
    <property type="entry name" value="MTERF_sf"/>
</dbReference>
<dbReference type="Pfam" id="PF02536">
    <property type="entry name" value="mTERF"/>
    <property type="match status" value="1"/>
</dbReference>
<proteinExistence type="inferred from homology"/>
<evidence type="ECO:0000313" key="3">
    <source>
        <dbReference type="EMBL" id="KAJ1165335.1"/>
    </source>
</evidence>
<gene>
    <name evidence="3" type="ORF">NDU88_005763</name>
</gene>
<protein>
    <recommendedName>
        <fullName evidence="5">Mitochondrial transcription termination factor 2</fullName>
    </recommendedName>
</protein>
<dbReference type="Gene3D" id="1.25.70.10">
    <property type="entry name" value="Transcription termination factor 3, mitochondrial"/>
    <property type="match status" value="1"/>
</dbReference>
<dbReference type="PANTHER" id="PTHR15437:SF1">
    <property type="entry name" value="TRANSCRIPTION TERMINATION FACTOR 2, MITOCHONDRIAL"/>
    <property type="match status" value="1"/>
</dbReference>
<sequence length="299" mass="34100">MGANRTTVASILERCPEAILQPPEVIKAQQHLWRSVYSNDKDLVKTIERFPGSFFTFIHKENQTRNIQYFQELGLKKKIISRFLASAPDIFCNSVDKNKGMIEALQESYLQLGGSEANMKVWLVKLLCQDPFILSKSPGKVRNNLESFQRLGFTDSEALRLLSKLKGFISDVTGNSMESSAVYTKNIFKCNDEELKEMVLKCPALLYYTVPVLRERLEGLLTEGISIEQIKYSPSVLELTTQIVQYRIKTLFGLGYNVKDVHLEQLIGTKKDFEVSLTKIQPKRQRPLFNPVAPLDLDN</sequence>
<dbReference type="EMBL" id="JANPWB010000008">
    <property type="protein sequence ID" value="KAJ1165335.1"/>
    <property type="molecule type" value="Genomic_DNA"/>
</dbReference>